<feature type="transmembrane region" description="Helical" evidence="1">
    <location>
        <begin position="41"/>
        <end position="60"/>
    </location>
</feature>
<proteinExistence type="predicted"/>
<keyword evidence="1" id="KW-0472">Membrane</keyword>
<feature type="non-terminal residue" evidence="2">
    <location>
        <position position="61"/>
    </location>
</feature>
<keyword evidence="1" id="KW-0812">Transmembrane</keyword>
<name>A0A2P4T9J2_BAMTH</name>
<reference evidence="2 3" key="1">
    <citation type="submission" date="2018-01" db="EMBL/GenBank/DDBJ databases">
        <title>Comparison of the Chinese Bamboo Partridge and Red Junglefowl genome sequences highlights the importance of demography in genome evolution.</title>
        <authorList>
            <person name="Tiley G.P."/>
            <person name="Kimball R.T."/>
            <person name="Braun E.L."/>
            <person name="Burleigh J.G."/>
        </authorList>
    </citation>
    <scope>NUCLEOTIDE SEQUENCE [LARGE SCALE GENOMIC DNA]</scope>
    <source>
        <strain evidence="2">RTK389</strain>
        <tissue evidence="2">Blood</tissue>
    </source>
</reference>
<dbReference type="OrthoDB" id="9837391at2759"/>
<comment type="caution">
    <text evidence="2">The sequence shown here is derived from an EMBL/GenBank/DDBJ whole genome shotgun (WGS) entry which is preliminary data.</text>
</comment>
<sequence length="61" mass="6758">MLQEGIGTHLAWSYVILILLHSINSSEFLRSATDVSTVFAWGGRIFNFGLSTIMLLCLLAE</sequence>
<organism evidence="2 3">
    <name type="scientific">Bambusicola thoracicus</name>
    <name type="common">Chinese bamboo-partridge</name>
    <name type="synonym">Perdix thoracica</name>
    <dbReference type="NCBI Taxonomy" id="9083"/>
    <lineage>
        <taxon>Eukaryota</taxon>
        <taxon>Metazoa</taxon>
        <taxon>Chordata</taxon>
        <taxon>Craniata</taxon>
        <taxon>Vertebrata</taxon>
        <taxon>Euteleostomi</taxon>
        <taxon>Archelosauria</taxon>
        <taxon>Archosauria</taxon>
        <taxon>Dinosauria</taxon>
        <taxon>Saurischia</taxon>
        <taxon>Theropoda</taxon>
        <taxon>Coelurosauria</taxon>
        <taxon>Aves</taxon>
        <taxon>Neognathae</taxon>
        <taxon>Galloanserae</taxon>
        <taxon>Galliformes</taxon>
        <taxon>Phasianidae</taxon>
        <taxon>Perdicinae</taxon>
        <taxon>Bambusicola</taxon>
    </lineage>
</organism>
<dbReference type="EMBL" id="PPHD01004385">
    <property type="protein sequence ID" value="POI33026.1"/>
    <property type="molecule type" value="Genomic_DNA"/>
</dbReference>
<keyword evidence="1" id="KW-1133">Transmembrane helix</keyword>
<evidence type="ECO:0000313" key="3">
    <source>
        <dbReference type="Proteomes" id="UP000237246"/>
    </source>
</evidence>
<evidence type="ECO:0000313" key="2">
    <source>
        <dbReference type="EMBL" id="POI33026.1"/>
    </source>
</evidence>
<dbReference type="AlphaFoldDB" id="A0A2P4T9J2"/>
<dbReference type="Proteomes" id="UP000237246">
    <property type="component" value="Unassembled WGS sequence"/>
</dbReference>
<protein>
    <submittedName>
        <fullName evidence="2">Uncharacterized protein</fullName>
    </submittedName>
</protein>
<keyword evidence="3" id="KW-1185">Reference proteome</keyword>
<evidence type="ECO:0000256" key="1">
    <source>
        <dbReference type="SAM" id="Phobius"/>
    </source>
</evidence>
<accession>A0A2P4T9J2</accession>
<gene>
    <name evidence="2" type="ORF">CIB84_003222</name>
</gene>